<dbReference type="Pfam" id="PF12802">
    <property type="entry name" value="MarR_2"/>
    <property type="match status" value="1"/>
</dbReference>
<proteinExistence type="inferred from homology"/>
<dbReference type="Proteomes" id="UP001142325">
    <property type="component" value="Unassembled WGS sequence"/>
</dbReference>
<protein>
    <submittedName>
        <fullName evidence="3">Transcriptional regulator</fullName>
    </submittedName>
</protein>
<keyword evidence="4" id="KW-1185">Reference proteome</keyword>
<comment type="caution">
    <text evidence="3">The sequence shown here is derived from an EMBL/GenBank/DDBJ whole genome shotgun (WGS) entry which is preliminary data.</text>
</comment>
<organism evidence="3 4">
    <name type="scientific">Microbacterium keratanolyticum</name>
    <dbReference type="NCBI Taxonomy" id="67574"/>
    <lineage>
        <taxon>Bacteria</taxon>
        <taxon>Bacillati</taxon>
        <taxon>Actinomycetota</taxon>
        <taxon>Actinomycetes</taxon>
        <taxon>Micrococcales</taxon>
        <taxon>Microbacteriaceae</taxon>
        <taxon>Microbacterium</taxon>
    </lineage>
</organism>
<evidence type="ECO:0000256" key="1">
    <source>
        <dbReference type="ARBA" id="ARBA00006479"/>
    </source>
</evidence>
<sequence>MTDDAALRRGTNQPRMGDFNQSVVLEAIRRAPQGLSRVELAEGTGLSAQAVTNITRRLLEQGLVVEAGRTIRGPGKPRTMLRLDPTRQLAIGVHLDPAVMTFVLLDLAGEVIAQATERTPTGTPRRIIDAIVRAIEELIVRSGVDRTLIVGVGVASPGPLDVTGGTVIDPPKLAGWHRVPLREAISAATGLPLLLEKDTTAAAVAELWRGSDQDVPSFLFVYLGTGIGVGLVRRHEIVRGSSGNAGEVGHIIVDPDGPLCGCGLRGCLGVVCTPQALVERAEHAGVLEDTRLGSDPESVDARFDELCRRAAAGDSAAQRLLDRNAEQLSVAISALTNMLDIDRVVFGGPYWSRLADTYLRVVPQRLQEQSATRAIRRLPVAGTVAGDDVAAIGAACAVLDAVHSPHTSSLYLSSPEA</sequence>
<dbReference type="GO" id="GO:0003700">
    <property type="term" value="F:DNA-binding transcription factor activity"/>
    <property type="evidence" value="ECO:0007669"/>
    <property type="project" value="InterPro"/>
</dbReference>
<dbReference type="PANTHER" id="PTHR18964:SF149">
    <property type="entry name" value="BIFUNCTIONAL UDP-N-ACETYLGLUCOSAMINE 2-EPIMERASE_N-ACETYLMANNOSAMINE KINASE"/>
    <property type="match status" value="1"/>
</dbReference>
<dbReference type="EMBL" id="BSET01000002">
    <property type="protein sequence ID" value="GLK02969.1"/>
    <property type="molecule type" value="Genomic_DNA"/>
</dbReference>
<accession>A0A9W6HUQ4</accession>
<reference evidence="3" key="1">
    <citation type="journal article" date="2014" name="Int. J. Syst. Evol. Microbiol.">
        <title>Complete genome sequence of Corynebacterium casei LMG S-19264T (=DSM 44701T), isolated from a smear-ripened cheese.</title>
        <authorList>
            <consortium name="US DOE Joint Genome Institute (JGI-PGF)"/>
            <person name="Walter F."/>
            <person name="Albersmeier A."/>
            <person name="Kalinowski J."/>
            <person name="Ruckert C."/>
        </authorList>
    </citation>
    <scope>NUCLEOTIDE SEQUENCE</scope>
    <source>
        <strain evidence="3">VKM Ac-1958</strain>
    </source>
</reference>
<evidence type="ECO:0000259" key="2">
    <source>
        <dbReference type="Pfam" id="PF12802"/>
    </source>
</evidence>
<feature type="domain" description="HTH marR-type" evidence="2">
    <location>
        <begin position="20"/>
        <end position="65"/>
    </location>
</feature>
<dbReference type="InterPro" id="IPR000835">
    <property type="entry name" value="HTH_MarR-typ"/>
</dbReference>
<dbReference type="SUPFAM" id="SSF53067">
    <property type="entry name" value="Actin-like ATPase domain"/>
    <property type="match status" value="1"/>
</dbReference>
<dbReference type="AlphaFoldDB" id="A0A9W6HUQ4"/>
<dbReference type="InterPro" id="IPR000600">
    <property type="entry name" value="ROK"/>
</dbReference>
<dbReference type="Pfam" id="PF00480">
    <property type="entry name" value="ROK"/>
    <property type="match status" value="1"/>
</dbReference>
<dbReference type="InterPro" id="IPR036388">
    <property type="entry name" value="WH-like_DNA-bd_sf"/>
</dbReference>
<dbReference type="SUPFAM" id="SSF46785">
    <property type="entry name" value="Winged helix' DNA-binding domain"/>
    <property type="match status" value="1"/>
</dbReference>
<dbReference type="InterPro" id="IPR036390">
    <property type="entry name" value="WH_DNA-bd_sf"/>
</dbReference>
<reference evidence="3" key="2">
    <citation type="submission" date="2023-01" db="EMBL/GenBank/DDBJ databases">
        <authorList>
            <person name="Sun Q."/>
            <person name="Evtushenko L."/>
        </authorList>
    </citation>
    <scope>NUCLEOTIDE SEQUENCE</scope>
    <source>
        <strain evidence="3">VKM Ac-1958</strain>
    </source>
</reference>
<gene>
    <name evidence="3" type="ORF">GCM10017596_26840</name>
</gene>
<dbReference type="PANTHER" id="PTHR18964">
    <property type="entry name" value="ROK (REPRESSOR, ORF, KINASE) FAMILY"/>
    <property type="match status" value="1"/>
</dbReference>
<dbReference type="InterPro" id="IPR043129">
    <property type="entry name" value="ATPase_NBD"/>
</dbReference>
<evidence type="ECO:0000313" key="3">
    <source>
        <dbReference type="EMBL" id="GLK02969.1"/>
    </source>
</evidence>
<comment type="similarity">
    <text evidence="1">Belongs to the ROK (NagC/XylR) family.</text>
</comment>
<name>A0A9W6HUQ4_9MICO</name>
<evidence type="ECO:0000313" key="4">
    <source>
        <dbReference type="Proteomes" id="UP001142325"/>
    </source>
</evidence>
<dbReference type="PROSITE" id="PS01125">
    <property type="entry name" value="ROK"/>
    <property type="match status" value="1"/>
</dbReference>
<dbReference type="Gene3D" id="1.10.10.10">
    <property type="entry name" value="Winged helix-like DNA-binding domain superfamily/Winged helix DNA-binding domain"/>
    <property type="match status" value="1"/>
</dbReference>
<dbReference type="InterPro" id="IPR049874">
    <property type="entry name" value="ROK_cs"/>
</dbReference>
<dbReference type="Gene3D" id="3.30.420.40">
    <property type="match status" value="2"/>
</dbReference>